<dbReference type="SUPFAM" id="SSF56529">
    <property type="entry name" value="FAH"/>
    <property type="match status" value="1"/>
</dbReference>
<dbReference type="InterPro" id="IPR036663">
    <property type="entry name" value="Fumarylacetoacetase_C_sf"/>
</dbReference>
<dbReference type="GO" id="GO:0006351">
    <property type="term" value="P:DNA-templated transcription"/>
    <property type="evidence" value="ECO:0007669"/>
    <property type="project" value="InterPro"/>
</dbReference>
<dbReference type="PRINTS" id="PR00111">
    <property type="entry name" value="ABHYDROLASE"/>
</dbReference>
<dbReference type="Gene3D" id="3.40.50.1820">
    <property type="entry name" value="alpha/beta hydrolase"/>
    <property type="match status" value="1"/>
</dbReference>
<evidence type="ECO:0000256" key="2">
    <source>
        <dbReference type="ARBA" id="ARBA00022723"/>
    </source>
</evidence>
<accession>A0A5N5DKB8</accession>
<dbReference type="InterPro" id="IPR011234">
    <property type="entry name" value="Fumarylacetoacetase-like_C"/>
</dbReference>
<evidence type="ECO:0000313" key="7">
    <source>
        <dbReference type="Proteomes" id="UP000325902"/>
    </source>
</evidence>
<dbReference type="SMART" id="SM00906">
    <property type="entry name" value="Fungal_trans"/>
    <property type="match status" value="1"/>
</dbReference>
<dbReference type="GO" id="GO:0006107">
    <property type="term" value="P:oxaloacetate metabolic process"/>
    <property type="evidence" value="ECO:0007669"/>
    <property type="project" value="UniProtKB-ARBA"/>
</dbReference>
<proteinExistence type="inferred from homology"/>
<dbReference type="PANTHER" id="PTHR11820">
    <property type="entry name" value="ACYLPYRUVASE"/>
    <property type="match status" value="1"/>
</dbReference>
<dbReference type="GO" id="GO:0008270">
    <property type="term" value="F:zinc ion binding"/>
    <property type="evidence" value="ECO:0007669"/>
    <property type="project" value="InterPro"/>
</dbReference>
<dbReference type="SUPFAM" id="SSF53474">
    <property type="entry name" value="alpha/beta-Hydrolases"/>
    <property type="match status" value="1"/>
</dbReference>
<comment type="similarity">
    <text evidence="1">Belongs to the FAH family.</text>
</comment>
<sequence length="1165" mass="125664">MAAFNFAAFVEPCSSQPRLGHYDFEHDTIQPISFVSGTPVTDLYQVISAGQDSVIRSEEAIPVSSVKLLAPISGRDVLAVGKNYSEHAKEFNQSGFDSSDKVDQPSHPVIFTKRHTSIVAHGDDIYVHPHFTQTLDYEGELGVIVGKPGFRIAKDAAMDHVWGYTIINDVTARERQRDHKQFYIGKSGDTFCPMGPVAVAKENLPQVLQVSTHVNGELRQKSTTEELIFSIPQLIETLSEGQTLQPGDVLATGTPAGVGIGKNPPVFLSPGDEVVVSITGLGSLRNKVTDVPPAPITQPSPLAQSNATKAIHGAGLTNFGGKPLHYKRLGAADGAPIVFVHGLGGTLEYWQPLITAASLGDKHALHLFDLEGHGLSPTSPLSALSIASFAADLLHVFKHAAISGATLVAHSMGCLVALEFANAHPELVGKLVLIGPPPSPLPEAASKGSYARAAAVRAGGMRAVVDAVVEAGTSEWTKKQNPLAVAAVRLSLLGQEPEGYAKACTALAGATDAISVEKLTQPTLIITGAEDKVSPPSLCKSYGERIPESQVIVLEKAGHWHVFEDVEGVAAAVSQFLAYDMAVTTTPTEELVERIGVLENLLRDHIAHWELPPPDDAPPLPMSADPSSALHTPPSDGVQADCPPVGRLLTTGSGHTRYQPFHSTWDSAIVGSGGGAMTSNEDGIDDPLGQAFNQPMEDLISPLPPVSQSLLYAVLSVSVTSLNEDSPLLKDLGRRNDVSKNITTLSTRYRAAAFRCLQTDQYLFRQTLYTLQALILMSYGISHTHGDVWSLLGTAYHMALGLGCHVDPDHFGLDALECENRRRCWVGLMMLYTIQGISCGNIPRRQITSTVRLPANVNDEELTADMIAPPLESPRATEMTYMLFKYRLYEVCSRICEAVMDATTGLSPDVIASLETDIQHEREIWSRRYARDRHRPEDLLVLQQLQLHILDGYSHQLMLLLHRPFFVAANAAATACLSGEQVDASRKKCIEAARAELELHRTLHQSPTFAPYKWYSRGIASFHAFHAAVVLVTIMASSASSTISNGTPGIRAGSQQQYQELLQLITSAVQRFEEMAPQSRFCAKAAPALSNLVSSVQAQHVSVELVGGSCGGHDNRNWSGVAPPLVNALMDNLQPQYWLTPSSVPWGIWDDVIGNPNAESGFNLV</sequence>
<evidence type="ECO:0000256" key="3">
    <source>
        <dbReference type="ARBA" id="ARBA00023242"/>
    </source>
</evidence>
<dbReference type="OrthoDB" id="194468at2759"/>
<comment type="caution">
    <text evidence="6">The sequence shown here is derived from an EMBL/GenBank/DDBJ whole genome shotgun (WGS) entry which is preliminary data.</text>
</comment>
<keyword evidence="7" id="KW-1185">Reference proteome</keyword>
<evidence type="ECO:0000256" key="4">
    <source>
        <dbReference type="SAM" id="MobiDB-lite"/>
    </source>
</evidence>
<protein>
    <submittedName>
        <fullName evidence="6">Protein YisK</fullName>
    </submittedName>
</protein>
<reference evidence="6 7" key="1">
    <citation type="journal article" date="2019" name="Sci. Rep.">
        <title>A multi-omics analysis of the grapevine pathogen Lasiodiplodia theobromae reveals that temperature affects the expression of virulence- and pathogenicity-related genes.</title>
        <authorList>
            <person name="Felix C."/>
            <person name="Meneses R."/>
            <person name="Goncalves M.F.M."/>
            <person name="Tilleman L."/>
            <person name="Duarte A.S."/>
            <person name="Jorrin-Novo J.V."/>
            <person name="Van de Peer Y."/>
            <person name="Deforce D."/>
            <person name="Van Nieuwerburgh F."/>
            <person name="Esteves A.C."/>
            <person name="Alves A."/>
        </authorList>
    </citation>
    <scope>NUCLEOTIDE SEQUENCE [LARGE SCALE GENOMIC DNA]</scope>
    <source>
        <strain evidence="6 7">LA-SOL3</strain>
    </source>
</reference>
<dbReference type="Pfam" id="PF12697">
    <property type="entry name" value="Abhydrolase_6"/>
    <property type="match status" value="1"/>
</dbReference>
<dbReference type="GO" id="GO:0050163">
    <property type="term" value="F:oxaloacetate tautomerase activity"/>
    <property type="evidence" value="ECO:0007669"/>
    <property type="project" value="UniProtKB-ARBA"/>
</dbReference>
<evidence type="ECO:0000313" key="6">
    <source>
        <dbReference type="EMBL" id="KAB2578313.1"/>
    </source>
</evidence>
<dbReference type="Proteomes" id="UP000325902">
    <property type="component" value="Unassembled WGS sequence"/>
</dbReference>
<dbReference type="Pfam" id="PF01557">
    <property type="entry name" value="FAA_hydrolase"/>
    <property type="match status" value="1"/>
</dbReference>
<feature type="compositionally biased region" description="Pro residues" evidence="4">
    <location>
        <begin position="611"/>
        <end position="621"/>
    </location>
</feature>
<keyword evidence="2" id="KW-0479">Metal-binding</keyword>
<evidence type="ECO:0000259" key="5">
    <source>
        <dbReference type="SMART" id="SM00906"/>
    </source>
</evidence>
<keyword evidence="3" id="KW-0539">Nucleus</keyword>
<dbReference type="AlphaFoldDB" id="A0A5N5DKB8"/>
<dbReference type="EMBL" id="VCHE01000012">
    <property type="protein sequence ID" value="KAB2578313.1"/>
    <property type="molecule type" value="Genomic_DNA"/>
</dbReference>
<name>A0A5N5DKB8_9PEZI</name>
<dbReference type="GO" id="GO:0018773">
    <property type="term" value="F:acetylpyruvate hydrolase activity"/>
    <property type="evidence" value="ECO:0007669"/>
    <property type="project" value="TreeGrafter"/>
</dbReference>
<gene>
    <name evidence="6" type="primary">yisK_1</name>
    <name evidence="6" type="ORF">DBV05_g3046</name>
</gene>
<feature type="domain" description="Xylanolytic transcriptional activator regulatory" evidence="5">
    <location>
        <begin position="788"/>
        <end position="860"/>
    </location>
</feature>
<organism evidence="6 7">
    <name type="scientific">Lasiodiplodia theobromae</name>
    <dbReference type="NCBI Taxonomy" id="45133"/>
    <lineage>
        <taxon>Eukaryota</taxon>
        <taxon>Fungi</taxon>
        <taxon>Dikarya</taxon>
        <taxon>Ascomycota</taxon>
        <taxon>Pezizomycotina</taxon>
        <taxon>Dothideomycetes</taxon>
        <taxon>Dothideomycetes incertae sedis</taxon>
        <taxon>Botryosphaeriales</taxon>
        <taxon>Botryosphaeriaceae</taxon>
        <taxon>Lasiodiplodia</taxon>
    </lineage>
</organism>
<dbReference type="Gene3D" id="3.90.850.10">
    <property type="entry name" value="Fumarylacetoacetase-like, C-terminal domain"/>
    <property type="match status" value="1"/>
</dbReference>
<feature type="region of interest" description="Disordered" evidence="4">
    <location>
        <begin position="610"/>
        <end position="640"/>
    </location>
</feature>
<dbReference type="InterPro" id="IPR007219">
    <property type="entry name" value="XnlR_reg_dom"/>
</dbReference>
<evidence type="ECO:0000256" key="1">
    <source>
        <dbReference type="ARBA" id="ARBA00010211"/>
    </source>
</evidence>
<dbReference type="FunFam" id="3.90.850.10:FF:000002">
    <property type="entry name" value="2-hydroxyhepta-2,4-diene-1,7-dioate isomerase"/>
    <property type="match status" value="1"/>
</dbReference>
<dbReference type="CDD" id="cd12148">
    <property type="entry name" value="fungal_TF_MHR"/>
    <property type="match status" value="1"/>
</dbReference>
<dbReference type="InterPro" id="IPR000073">
    <property type="entry name" value="AB_hydrolase_1"/>
</dbReference>
<dbReference type="Pfam" id="PF04082">
    <property type="entry name" value="Fungal_trans"/>
    <property type="match status" value="1"/>
</dbReference>
<dbReference type="InterPro" id="IPR029058">
    <property type="entry name" value="AB_hydrolase_fold"/>
</dbReference>
<dbReference type="GO" id="GO:0003677">
    <property type="term" value="F:DNA binding"/>
    <property type="evidence" value="ECO:0007669"/>
    <property type="project" value="InterPro"/>
</dbReference>
<dbReference type="PANTHER" id="PTHR11820:SF7">
    <property type="entry name" value="ACYLPYRUVASE FAHD1, MITOCHONDRIAL"/>
    <property type="match status" value="1"/>
</dbReference>